<dbReference type="Pfam" id="PF04228">
    <property type="entry name" value="Zn_peptidase"/>
    <property type="match status" value="1"/>
</dbReference>
<reference evidence="8" key="1">
    <citation type="journal article" date="2019" name="Int. J. Syst. Evol. Microbiol.">
        <title>The Global Catalogue of Microorganisms (GCM) 10K type strain sequencing project: providing services to taxonomists for standard genome sequencing and annotation.</title>
        <authorList>
            <consortium name="The Broad Institute Genomics Platform"/>
            <consortium name="The Broad Institute Genome Sequencing Center for Infectious Disease"/>
            <person name="Wu L."/>
            <person name="Ma J."/>
        </authorList>
    </citation>
    <scope>NUCLEOTIDE SEQUENCE [LARGE SCALE GENOMIC DNA]</scope>
    <source>
        <strain evidence="8">JCM 9373</strain>
    </source>
</reference>
<accession>A0ABP6MZR6</accession>
<keyword evidence="8" id="KW-1185">Reference proteome</keyword>
<dbReference type="Proteomes" id="UP001500320">
    <property type="component" value="Unassembled WGS sequence"/>
</dbReference>
<dbReference type="PANTHER" id="PTHR30168">
    <property type="entry name" value="PUTATIVE MEMBRANE PROTEIN YPFJ"/>
    <property type="match status" value="1"/>
</dbReference>
<evidence type="ECO:0000313" key="8">
    <source>
        <dbReference type="Proteomes" id="UP001500320"/>
    </source>
</evidence>
<dbReference type="PANTHER" id="PTHR30168:SF0">
    <property type="entry name" value="INNER MEMBRANE PROTEIN"/>
    <property type="match status" value="1"/>
</dbReference>
<keyword evidence="3" id="KW-1133">Transmembrane helix</keyword>
<gene>
    <name evidence="7" type="ORF">GCM10010466_19220</name>
</gene>
<sequence length="282" mass="30335">MNHRPPGQLRSLTSVLITSLTLALAAGTGTAGAATGGSGAAPAVQQQAPPRGKAAATANPLYRTGTMPTVTCSAGTIRQGSAASYRAFMTRINSCLGRAWKTQLKKAGLPFSTPKLRFVTSAVSSPCGKWPAGAGGYYCSGNRTMYIAVTRRNLKNPYGPNHAQFMAHEYAHHVQYLMGVMPYYAQATWRARPSAKLALSRRLELQADCLASAFLRGAAQDLELTPEHWNAMLEWTEENGHKAWPKNDHGKGTSQAYWMRRGFSKGSPAACNTFTAPSRLVS</sequence>
<proteinExistence type="predicted"/>
<feature type="signal peptide" evidence="6">
    <location>
        <begin position="1"/>
        <end position="33"/>
    </location>
</feature>
<comment type="caution">
    <text evidence="7">The sequence shown here is derived from an EMBL/GenBank/DDBJ whole genome shotgun (WGS) entry which is preliminary data.</text>
</comment>
<keyword evidence="4" id="KW-0472">Membrane</keyword>
<feature type="compositionally biased region" description="Low complexity" evidence="5">
    <location>
        <begin position="40"/>
        <end position="50"/>
    </location>
</feature>
<dbReference type="InterPro" id="IPR007343">
    <property type="entry name" value="Uncharacterised_pept_Zn_put"/>
</dbReference>
<evidence type="ECO:0000313" key="7">
    <source>
        <dbReference type="EMBL" id="GAA3128660.1"/>
    </source>
</evidence>
<evidence type="ECO:0000256" key="6">
    <source>
        <dbReference type="SAM" id="SignalP"/>
    </source>
</evidence>
<name>A0ABP6MZR6_9ACTN</name>
<evidence type="ECO:0000256" key="3">
    <source>
        <dbReference type="ARBA" id="ARBA00022989"/>
    </source>
</evidence>
<keyword evidence="2" id="KW-0812">Transmembrane</keyword>
<dbReference type="EMBL" id="BAAAUT010000012">
    <property type="protein sequence ID" value="GAA3128660.1"/>
    <property type="molecule type" value="Genomic_DNA"/>
</dbReference>
<evidence type="ECO:0000256" key="1">
    <source>
        <dbReference type="ARBA" id="ARBA00004167"/>
    </source>
</evidence>
<evidence type="ECO:0000256" key="5">
    <source>
        <dbReference type="SAM" id="MobiDB-lite"/>
    </source>
</evidence>
<protein>
    <submittedName>
        <fullName evidence="7">Neutral zinc metallopeptidase</fullName>
    </submittedName>
</protein>
<feature type="chain" id="PRO_5045398622" evidence="6">
    <location>
        <begin position="34"/>
        <end position="282"/>
    </location>
</feature>
<evidence type="ECO:0000256" key="4">
    <source>
        <dbReference type="ARBA" id="ARBA00023136"/>
    </source>
</evidence>
<organism evidence="7 8">
    <name type="scientific">Planomonospora alba</name>
    <dbReference type="NCBI Taxonomy" id="161354"/>
    <lineage>
        <taxon>Bacteria</taxon>
        <taxon>Bacillati</taxon>
        <taxon>Actinomycetota</taxon>
        <taxon>Actinomycetes</taxon>
        <taxon>Streptosporangiales</taxon>
        <taxon>Streptosporangiaceae</taxon>
        <taxon>Planomonospora</taxon>
    </lineage>
</organism>
<dbReference type="RefSeq" id="WP_344857954.1">
    <property type="nucleotide sequence ID" value="NZ_BAAAUT010000012.1"/>
</dbReference>
<keyword evidence="6" id="KW-0732">Signal</keyword>
<comment type="subcellular location">
    <subcellularLocation>
        <location evidence="1">Membrane</location>
        <topology evidence="1">Single-pass membrane protein</topology>
    </subcellularLocation>
</comment>
<evidence type="ECO:0000256" key="2">
    <source>
        <dbReference type="ARBA" id="ARBA00022692"/>
    </source>
</evidence>
<feature type="region of interest" description="Disordered" evidence="5">
    <location>
        <begin position="35"/>
        <end position="58"/>
    </location>
</feature>